<dbReference type="GO" id="GO:0015171">
    <property type="term" value="F:amino acid transmembrane transporter activity"/>
    <property type="evidence" value="ECO:0007669"/>
    <property type="project" value="TreeGrafter"/>
</dbReference>
<evidence type="ECO:0000259" key="9">
    <source>
        <dbReference type="Pfam" id="PF00324"/>
    </source>
</evidence>
<evidence type="ECO:0000313" key="11">
    <source>
        <dbReference type="Proteomes" id="UP000689129"/>
    </source>
</evidence>
<feature type="region of interest" description="Disordered" evidence="7">
    <location>
        <begin position="1"/>
        <end position="28"/>
    </location>
</feature>
<dbReference type="InterPro" id="IPR004841">
    <property type="entry name" value="AA-permease/SLC12A_dom"/>
</dbReference>
<proteinExistence type="predicted"/>
<keyword evidence="5 8" id="KW-1133">Transmembrane helix</keyword>
<evidence type="ECO:0000256" key="8">
    <source>
        <dbReference type="SAM" id="Phobius"/>
    </source>
</evidence>
<feature type="transmembrane region" description="Helical" evidence="8">
    <location>
        <begin position="72"/>
        <end position="100"/>
    </location>
</feature>
<dbReference type="Pfam" id="PF00324">
    <property type="entry name" value="AA_permease"/>
    <property type="match status" value="2"/>
</dbReference>
<feature type="domain" description="Amino acid permease/ SLC12A" evidence="9">
    <location>
        <begin position="41"/>
        <end position="230"/>
    </location>
</feature>
<gene>
    <name evidence="10" type="ORF">HYQ45_000140</name>
</gene>
<feature type="transmembrane region" description="Helical" evidence="8">
    <location>
        <begin position="428"/>
        <end position="446"/>
    </location>
</feature>
<dbReference type="PIRSF" id="PIRSF006060">
    <property type="entry name" value="AA_transporter"/>
    <property type="match status" value="1"/>
</dbReference>
<evidence type="ECO:0000256" key="6">
    <source>
        <dbReference type="ARBA" id="ARBA00023136"/>
    </source>
</evidence>
<evidence type="ECO:0000256" key="7">
    <source>
        <dbReference type="SAM" id="MobiDB-lite"/>
    </source>
</evidence>
<feature type="transmembrane region" description="Helical" evidence="8">
    <location>
        <begin position="287"/>
        <end position="311"/>
    </location>
</feature>
<evidence type="ECO:0000256" key="3">
    <source>
        <dbReference type="ARBA" id="ARBA00022692"/>
    </source>
</evidence>
<feature type="domain" description="Amino acid permease/ SLC12A" evidence="9">
    <location>
        <begin position="231"/>
        <end position="554"/>
    </location>
</feature>
<accession>A0A8I3A4V6</accession>
<dbReference type="PROSITE" id="PS00218">
    <property type="entry name" value="AMINO_ACID_PERMEASE_1"/>
    <property type="match status" value="1"/>
</dbReference>
<dbReference type="InterPro" id="IPR050524">
    <property type="entry name" value="APC_YAT"/>
</dbReference>
<dbReference type="EMBL" id="JAEMWZ010000002">
    <property type="protein sequence ID" value="KAG7143723.1"/>
    <property type="molecule type" value="Genomic_DNA"/>
</dbReference>
<comment type="caution">
    <text evidence="10">The sequence shown here is derived from an EMBL/GenBank/DDBJ whole genome shotgun (WGS) entry which is preliminary data.</text>
</comment>
<keyword evidence="4" id="KW-0029">Amino-acid transport</keyword>
<dbReference type="GO" id="GO:0016020">
    <property type="term" value="C:membrane"/>
    <property type="evidence" value="ECO:0007669"/>
    <property type="project" value="UniProtKB-SubCell"/>
</dbReference>
<keyword evidence="2" id="KW-0813">Transport</keyword>
<dbReference type="AlphaFoldDB" id="A0A8I3A4V6"/>
<protein>
    <submittedName>
        <fullName evidence="10">Basic amino-acid permease like protein</fullName>
    </submittedName>
</protein>
<evidence type="ECO:0000256" key="4">
    <source>
        <dbReference type="ARBA" id="ARBA00022970"/>
    </source>
</evidence>
<feature type="transmembrane region" description="Helical" evidence="8">
    <location>
        <begin position="120"/>
        <end position="141"/>
    </location>
</feature>
<feature type="transmembrane region" description="Helical" evidence="8">
    <location>
        <begin position="500"/>
        <end position="524"/>
    </location>
</feature>
<feature type="transmembrane region" description="Helical" evidence="8">
    <location>
        <begin position="148"/>
        <end position="166"/>
    </location>
</feature>
<name>A0A8I3A4V6_VERLO</name>
<evidence type="ECO:0000313" key="10">
    <source>
        <dbReference type="EMBL" id="KAG7143723.1"/>
    </source>
</evidence>
<dbReference type="Proteomes" id="UP000689129">
    <property type="component" value="Unassembled WGS sequence"/>
</dbReference>
<evidence type="ECO:0000256" key="1">
    <source>
        <dbReference type="ARBA" id="ARBA00004141"/>
    </source>
</evidence>
<feature type="transmembrane region" description="Helical" evidence="8">
    <location>
        <begin position="323"/>
        <end position="346"/>
    </location>
</feature>
<feature type="transmembrane region" description="Helical" evidence="8">
    <location>
        <begin position="238"/>
        <end position="257"/>
    </location>
</feature>
<dbReference type="PANTHER" id="PTHR43341:SF4">
    <property type="entry name" value="ARGININE PERMEASE CAN1-RELATED"/>
    <property type="match status" value="1"/>
</dbReference>
<evidence type="ECO:0000256" key="2">
    <source>
        <dbReference type="ARBA" id="ARBA00022448"/>
    </source>
</evidence>
<reference evidence="10" key="1">
    <citation type="journal article" date="2021" name="Mol. Plant Pathol.">
        <title>A 20-kb lineage-specific genomic region tames virulence in pathogenic amphidiploid Verticillium longisporum.</title>
        <authorList>
            <person name="Harting R."/>
            <person name="Starke J."/>
            <person name="Kusch H."/>
            <person name="Poggeler S."/>
            <person name="Maurus I."/>
            <person name="Schluter R."/>
            <person name="Landesfeind M."/>
            <person name="Bulla I."/>
            <person name="Nowrousian M."/>
            <person name="de Jonge R."/>
            <person name="Stahlhut G."/>
            <person name="Hoff K.J."/>
            <person name="Asshauer K.P."/>
            <person name="Thurmer A."/>
            <person name="Stanke M."/>
            <person name="Daniel R."/>
            <person name="Morgenstern B."/>
            <person name="Thomma B.P.H.J."/>
            <person name="Kronstad J.W."/>
            <person name="Braus-Stromeyer S.A."/>
            <person name="Braus G.H."/>
        </authorList>
    </citation>
    <scope>NUCLEOTIDE SEQUENCE</scope>
    <source>
        <strain evidence="10">Vl32</strain>
    </source>
</reference>
<keyword evidence="6 8" id="KW-0472">Membrane</keyword>
<dbReference type="FunFam" id="1.20.1740.10:FF:000006">
    <property type="entry name" value="General amino acid permease"/>
    <property type="match status" value="1"/>
</dbReference>
<evidence type="ECO:0000256" key="5">
    <source>
        <dbReference type="ARBA" id="ARBA00022989"/>
    </source>
</evidence>
<feature type="transmembrane region" description="Helical" evidence="8">
    <location>
        <begin position="42"/>
        <end position="60"/>
    </location>
</feature>
<dbReference type="PANTHER" id="PTHR43341">
    <property type="entry name" value="AMINO ACID PERMEASE"/>
    <property type="match status" value="1"/>
</dbReference>
<dbReference type="OrthoDB" id="3900342at2759"/>
<feature type="transmembrane region" description="Helical" evidence="8">
    <location>
        <begin position="530"/>
        <end position="550"/>
    </location>
</feature>
<keyword evidence="3 8" id="KW-0812">Transmembrane</keyword>
<sequence length="569" mass="61585">MEKTPHTSEAMAFPPPSPGAEPKTDLETGDAGLQRTLSSRHLQFIAIGGTIGTGLFLGTADALSSAGPVGSLLAFAFIGAVVFSVMTSLGEMATYIPVAGSFTAYASRFCDHSLGFAMGWTYWFSWSVTFALELCAAGLIIQYWNSSLSVGIFIAVFWVVFTAINYMPVRWFGELEMWFSSIKVVTIVGWILFAVCVNAGVGDEGYIGFKHWRQPGPFVEYMVDGATGKFLEMWFSSIKVVTIVGWIIFAVCVNAGVGDEGYIGFKHWSQPGPFVEYMVDGATGKFVGFWSVLIIAGFSFQGSELVGIGAGECRDPAKSVPRAIRVTFWGIFCLFIATVFFLGLLVPSDDERLLSGGKDASASPLVIAAQRAGVKVLPDIINAVLLTAVLSAANSNVYSGSRILLALASEGHAPQWIARTNRHGTPHYAVAVTAAMGFLAFLNLSADGGVVFGWLLNIVAVAGFISWSCISVCHLRFQAALRLQGIDRATLPYAAPLQPYLSWFGLFFIVLILLTNGFTVFIDWSTSDFFAAYVSLLIFLVLFVVHKAIFRGRPVKLSEVDLVKGRYDL</sequence>
<comment type="subcellular location">
    <subcellularLocation>
        <location evidence="1">Membrane</location>
        <topology evidence="1">Multi-pass membrane protein</topology>
    </subcellularLocation>
</comment>
<dbReference type="InterPro" id="IPR004840">
    <property type="entry name" value="Amino_acid_permease_CS"/>
</dbReference>
<feature type="transmembrane region" description="Helical" evidence="8">
    <location>
        <begin position="452"/>
        <end position="479"/>
    </location>
</feature>
<organism evidence="10 11">
    <name type="scientific">Verticillium longisporum</name>
    <name type="common">Verticillium dahliae var. longisporum</name>
    <dbReference type="NCBI Taxonomy" id="100787"/>
    <lineage>
        <taxon>Eukaryota</taxon>
        <taxon>Fungi</taxon>
        <taxon>Dikarya</taxon>
        <taxon>Ascomycota</taxon>
        <taxon>Pezizomycotina</taxon>
        <taxon>Sordariomycetes</taxon>
        <taxon>Hypocreomycetidae</taxon>
        <taxon>Glomerellales</taxon>
        <taxon>Plectosphaerellaceae</taxon>
        <taxon>Verticillium</taxon>
    </lineage>
</organism>
<feature type="transmembrane region" description="Helical" evidence="8">
    <location>
        <begin position="178"/>
        <end position="201"/>
    </location>
</feature>